<dbReference type="Proteomes" id="UP000321570">
    <property type="component" value="Unassembled WGS sequence"/>
</dbReference>
<dbReference type="AlphaFoldDB" id="A0A564Y2M3"/>
<dbReference type="EMBL" id="CABIJS010000044">
    <property type="protein sequence ID" value="VUZ40803.1"/>
    <property type="molecule type" value="Genomic_DNA"/>
</dbReference>
<evidence type="ECO:0000256" key="1">
    <source>
        <dbReference type="ARBA" id="ARBA00022737"/>
    </source>
</evidence>
<accession>A0A564Y2M3</accession>
<keyword evidence="2" id="KW-0175">Coiled coil</keyword>
<gene>
    <name evidence="3" type="ORF">WMSIL1_LOCUS1923</name>
</gene>
<dbReference type="GO" id="GO:0050808">
    <property type="term" value="P:synapse organization"/>
    <property type="evidence" value="ECO:0007669"/>
    <property type="project" value="TreeGrafter"/>
</dbReference>
<reference evidence="3 4" key="1">
    <citation type="submission" date="2019-07" db="EMBL/GenBank/DDBJ databases">
        <authorList>
            <person name="Jastrzebski P J."/>
            <person name="Paukszto L."/>
            <person name="Jastrzebski P J."/>
        </authorList>
    </citation>
    <scope>NUCLEOTIDE SEQUENCE [LARGE SCALE GENOMIC DNA]</scope>
    <source>
        <strain evidence="3 4">WMS-il1</strain>
    </source>
</reference>
<evidence type="ECO:0000256" key="2">
    <source>
        <dbReference type="SAM" id="Coils"/>
    </source>
</evidence>
<dbReference type="PANTHER" id="PTHR12587">
    <property type="entry name" value="LAR INTERACTING PROTEIN LIP -RELATED PROTEIN"/>
    <property type="match status" value="1"/>
</dbReference>
<keyword evidence="4" id="KW-1185">Reference proteome</keyword>
<evidence type="ECO:0000313" key="3">
    <source>
        <dbReference type="EMBL" id="VUZ40803.1"/>
    </source>
</evidence>
<dbReference type="GO" id="GO:0048786">
    <property type="term" value="C:presynaptic active zone"/>
    <property type="evidence" value="ECO:0007669"/>
    <property type="project" value="TreeGrafter"/>
</dbReference>
<dbReference type="PANTHER" id="PTHR12587:SF20">
    <property type="entry name" value="LIPRIN-ALPHA, ISOFORM E"/>
    <property type="match status" value="1"/>
</dbReference>
<name>A0A564Y2M3_HYMDI</name>
<protein>
    <submittedName>
        <fullName evidence="3">Uncharacterized protein</fullName>
    </submittedName>
</protein>
<proteinExistence type="predicted"/>
<organism evidence="3 4">
    <name type="scientific">Hymenolepis diminuta</name>
    <name type="common">Rat tapeworm</name>
    <dbReference type="NCBI Taxonomy" id="6216"/>
    <lineage>
        <taxon>Eukaryota</taxon>
        <taxon>Metazoa</taxon>
        <taxon>Spiralia</taxon>
        <taxon>Lophotrochozoa</taxon>
        <taxon>Platyhelminthes</taxon>
        <taxon>Cestoda</taxon>
        <taxon>Eucestoda</taxon>
        <taxon>Cyclophyllidea</taxon>
        <taxon>Hymenolepididae</taxon>
        <taxon>Hymenolepis</taxon>
    </lineage>
</organism>
<keyword evidence="1" id="KW-0677">Repeat</keyword>
<sequence length="179" mass="20477">MLLSMLDERDRLMVGLKEAREELQATQLRLRDLERERDSLQTQLSSTIPTDILTCTRELTATKEELAQRNEEVVELKAERNNTRLLLEHLECLVSRHERSLRMTVVKRHNLAATTIPGTDDYNGNSATSSSGISSEVEVLKALKSLFEHHKALDEKVRERLKTAVTRASQLEQELTDLK</sequence>
<feature type="non-terminal residue" evidence="3">
    <location>
        <position position="179"/>
    </location>
</feature>
<evidence type="ECO:0000313" key="4">
    <source>
        <dbReference type="Proteomes" id="UP000321570"/>
    </source>
</evidence>
<feature type="coiled-coil region" evidence="2">
    <location>
        <begin position="9"/>
        <end position="79"/>
    </location>
</feature>
<dbReference type="InterPro" id="IPR029515">
    <property type="entry name" value="Liprin"/>
</dbReference>